<dbReference type="AlphaFoldDB" id="A0ABD1Y4P9"/>
<feature type="compositionally biased region" description="Acidic residues" evidence="1">
    <location>
        <begin position="172"/>
        <end position="184"/>
    </location>
</feature>
<evidence type="ECO:0000256" key="1">
    <source>
        <dbReference type="SAM" id="MobiDB-lite"/>
    </source>
</evidence>
<proteinExistence type="predicted"/>
<evidence type="ECO:0000313" key="2">
    <source>
        <dbReference type="EMBL" id="KAL2620269.1"/>
    </source>
</evidence>
<protein>
    <recommendedName>
        <fullName evidence="4">Transposase</fullName>
    </recommendedName>
</protein>
<reference evidence="2 3" key="1">
    <citation type="submission" date="2024-09" db="EMBL/GenBank/DDBJ databases">
        <title>Chromosome-scale assembly of Riccia fluitans.</title>
        <authorList>
            <person name="Paukszto L."/>
            <person name="Sawicki J."/>
            <person name="Karawczyk K."/>
            <person name="Piernik-Szablinska J."/>
            <person name="Szczecinska M."/>
            <person name="Mazdziarz M."/>
        </authorList>
    </citation>
    <scope>NUCLEOTIDE SEQUENCE [LARGE SCALE GENOMIC DNA]</scope>
    <source>
        <strain evidence="2">Rf_01</strain>
        <tissue evidence="2">Aerial parts of the thallus</tissue>
    </source>
</reference>
<comment type="caution">
    <text evidence="2">The sequence shown here is derived from an EMBL/GenBank/DDBJ whole genome shotgun (WGS) entry which is preliminary data.</text>
</comment>
<gene>
    <name evidence="2" type="ORF">R1flu_000474</name>
</gene>
<name>A0ABD1Y4P9_9MARC</name>
<evidence type="ECO:0008006" key="4">
    <source>
        <dbReference type="Google" id="ProtNLM"/>
    </source>
</evidence>
<evidence type="ECO:0000313" key="3">
    <source>
        <dbReference type="Proteomes" id="UP001605036"/>
    </source>
</evidence>
<keyword evidence="3" id="KW-1185">Reference proteome</keyword>
<accession>A0ABD1Y4P9</accession>
<feature type="region of interest" description="Disordered" evidence="1">
    <location>
        <begin position="158"/>
        <end position="201"/>
    </location>
</feature>
<sequence length="201" mass="22725">MGMVFARAAESPWKHLSTYCGDTTDRWRDLRFLTEELSCHIPHANCFIDTVDAAFRGQDLDKLVPFTLLTKATWLDRNQVTYAQQRAHTPVGITLRFAVEVLNSLWGKLDPTMKSAKKLETVGKMLQIAASRAGESEHTTELITQDREVEEDVVWDGEGQVSHSQASNHGDEELENTYFEEDDRVVESVQGEGRSQLRVDA</sequence>
<organism evidence="2 3">
    <name type="scientific">Riccia fluitans</name>
    <dbReference type="NCBI Taxonomy" id="41844"/>
    <lineage>
        <taxon>Eukaryota</taxon>
        <taxon>Viridiplantae</taxon>
        <taxon>Streptophyta</taxon>
        <taxon>Embryophyta</taxon>
        <taxon>Marchantiophyta</taxon>
        <taxon>Marchantiopsida</taxon>
        <taxon>Marchantiidae</taxon>
        <taxon>Marchantiales</taxon>
        <taxon>Ricciaceae</taxon>
        <taxon>Riccia</taxon>
    </lineage>
</organism>
<dbReference type="Proteomes" id="UP001605036">
    <property type="component" value="Unassembled WGS sequence"/>
</dbReference>
<dbReference type="EMBL" id="JBHFFA010000006">
    <property type="protein sequence ID" value="KAL2620269.1"/>
    <property type="molecule type" value="Genomic_DNA"/>
</dbReference>